<evidence type="ECO:0000256" key="1">
    <source>
        <dbReference type="SAM" id="MobiDB-lite"/>
    </source>
</evidence>
<dbReference type="EMBL" id="NBAG03000032">
    <property type="protein sequence ID" value="PNI96987.1"/>
    <property type="molecule type" value="Genomic_DNA"/>
</dbReference>
<gene>
    <name evidence="2" type="ORF">CK820_G0029802</name>
</gene>
<evidence type="ECO:0000313" key="2">
    <source>
        <dbReference type="EMBL" id="PNI96987.1"/>
    </source>
</evidence>
<comment type="caution">
    <text evidence="2">The sequence shown here is derived from an EMBL/GenBank/DDBJ whole genome shotgun (WGS) entry which is preliminary data.</text>
</comment>
<dbReference type="AlphaFoldDB" id="A0A2J8QL31"/>
<feature type="region of interest" description="Disordered" evidence="1">
    <location>
        <begin position="1"/>
        <end position="54"/>
    </location>
</feature>
<protein>
    <submittedName>
        <fullName evidence="2">HECTD1 isoform 13</fullName>
    </submittedName>
</protein>
<feature type="non-terminal residue" evidence="2">
    <location>
        <position position="1"/>
    </location>
</feature>
<organism evidence="2 3">
    <name type="scientific">Pan troglodytes</name>
    <name type="common">Chimpanzee</name>
    <dbReference type="NCBI Taxonomy" id="9598"/>
    <lineage>
        <taxon>Eukaryota</taxon>
        <taxon>Metazoa</taxon>
        <taxon>Chordata</taxon>
        <taxon>Craniata</taxon>
        <taxon>Vertebrata</taxon>
        <taxon>Euteleostomi</taxon>
        <taxon>Mammalia</taxon>
        <taxon>Eutheria</taxon>
        <taxon>Euarchontoglires</taxon>
        <taxon>Primates</taxon>
        <taxon>Haplorrhini</taxon>
        <taxon>Catarrhini</taxon>
        <taxon>Hominidae</taxon>
        <taxon>Pan</taxon>
    </lineage>
</organism>
<accession>A0A2J8QL31</accession>
<name>A0A2J8QL31_PANTR</name>
<dbReference type="Proteomes" id="UP000236370">
    <property type="component" value="Unassembled WGS sequence"/>
</dbReference>
<feature type="compositionally biased region" description="Polar residues" evidence="1">
    <location>
        <begin position="1"/>
        <end position="31"/>
    </location>
</feature>
<evidence type="ECO:0000313" key="3">
    <source>
        <dbReference type="Proteomes" id="UP000236370"/>
    </source>
</evidence>
<proteinExistence type="predicted"/>
<sequence length="121" mass="12531">TNATNNMNLSRSSSDNNTNTLGRNVMSTATSPLMGAQSFPNLTTPGTTSTVTMSTSSVTSSSNVATATTVLSVGQSLSNTLTTSLTSTSSESDTGQEAEYSLYVFMKNSLSASSFMQDNVI</sequence>
<reference evidence="2 3" key="1">
    <citation type="submission" date="2017-12" db="EMBL/GenBank/DDBJ databases">
        <title>High-resolution comparative analysis of great ape genomes.</title>
        <authorList>
            <person name="Pollen A."/>
            <person name="Hastie A."/>
            <person name="Hormozdiari F."/>
            <person name="Dougherty M."/>
            <person name="Liu R."/>
            <person name="Chaisson M."/>
            <person name="Hoppe E."/>
            <person name="Hill C."/>
            <person name="Pang A."/>
            <person name="Hillier L."/>
            <person name="Baker C."/>
            <person name="Armstrong J."/>
            <person name="Shendure J."/>
            <person name="Paten B."/>
            <person name="Wilson R."/>
            <person name="Chao H."/>
            <person name="Schneider V."/>
            <person name="Ventura M."/>
            <person name="Kronenberg Z."/>
            <person name="Murali S."/>
            <person name="Gordon D."/>
            <person name="Cantsilieris S."/>
            <person name="Munson K."/>
            <person name="Nelson B."/>
            <person name="Raja A."/>
            <person name="Underwood J."/>
            <person name="Diekhans M."/>
            <person name="Fiddes I."/>
            <person name="Haussler D."/>
            <person name="Eichler E."/>
        </authorList>
    </citation>
    <scope>NUCLEOTIDE SEQUENCE [LARGE SCALE GENOMIC DNA]</scope>
    <source>
        <strain evidence="2">Yerkes chimp pedigree #C0471</strain>
    </source>
</reference>
<feature type="compositionally biased region" description="Low complexity" evidence="1">
    <location>
        <begin position="43"/>
        <end position="54"/>
    </location>
</feature>